<dbReference type="Pfam" id="PF08786">
    <property type="entry name" value="DcrB"/>
    <property type="match status" value="1"/>
</dbReference>
<dbReference type="InterPro" id="IPR014894">
    <property type="entry name" value="DcrB/EagT6"/>
</dbReference>
<name>A0A147J5U8_9SPHN</name>
<dbReference type="Proteomes" id="UP000074410">
    <property type="component" value="Unassembled WGS sequence"/>
</dbReference>
<evidence type="ECO:0000313" key="1">
    <source>
        <dbReference type="EMBL" id="KTW09876.1"/>
    </source>
</evidence>
<dbReference type="Gene3D" id="3.40.1000.10">
    <property type="entry name" value="Mog1/PsbP, alpha/beta/alpha sandwich"/>
    <property type="match status" value="1"/>
</dbReference>
<reference evidence="1 2" key="1">
    <citation type="journal article" date="2016" name="Front. Microbiol.">
        <title>Genomic Resource of Rice Seed Associated Bacteria.</title>
        <authorList>
            <person name="Midha S."/>
            <person name="Bansal K."/>
            <person name="Sharma S."/>
            <person name="Kumar N."/>
            <person name="Patil P.P."/>
            <person name="Chaudhry V."/>
            <person name="Patil P.B."/>
        </authorList>
    </citation>
    <scope>NUCLEOTIDE SEQUENCE [LARGE SCALE GENOMIC DNA]</scope>
    <source>
        <strain evidence="1 2">NS258</strain>
    </source>
</reference>
<comment type="caution">
    <text evidence="1">The sequence shown here is derived from an EMBL/GenBank/DDBJ whole genome shotgun (WGS) entry which is preliminary data.</text>
</comment>
<dbReference type="RefSeq" id="WP_058717728.1">
    <property type="nucleotide sequence ID" value="NZ_LDTC01000116.1"/>
</dbReference>
<dbReference type="InterPro" id="IPR016123">
    <property type="entry name" value="Mog1/PsbP_a/b/a-sand"/>
</dbReference>
<evidence type="ECO:0000313" key="2">
    <source>
        <dbReference type="Proteomes" id="UP000074410"/>
    </source>
</evidence>
<protein>
    <recommendedName>
        <fullName evidence="3">DUF1795 domain-containing protein</fullName>
    </recommendedName>
</protein>
<dbReference type="SUPFAM" id="SSF55724">
    <property type="entry name" value="Mog1p/PsbP-like"/>
    <property type="match status" value="1"/>
</dbReference>
<organism evidence="1 2">
    <name type="scientific">Sphingomonas sanguinis</name>
    <dbReference type="NCBI Taxonomy" id="33051"/>
    <lineage>
        <taxon>Bacteria</taxon>
        <taxon>Pseudomonadati</taxon>
        <taxon>Pseudomonadota</taxon>
        <taxon>Alphaproteobacteria</taxon>
        <taxon>Sphingomonadales</taxon>
        <taxon>Sphingomonadaceae</taxon>
        <taxon>Sphingomonas</taxon>
    </lineage>
</organism>
<dbReference type="AlphaFoldDB" id="A0A147J5U8"/>
<accession>A0A147J5U8</accession>
<sequence>MEAPVTVTGQRPSGWIDKTMIVHSAPLLPGQAIAANIVIARDALGASETFREYCNRQIDGFAAALPHFHRLQEGPGRVHDFDAFQIEFNWMSGAGLLRQRVFFIAAPEGVVVTFTATAADEEYDAHEPVFRQGLADLVIGPGQRH</sequence>
<dbReference type="PATRIC" id="fig|33051.5.peg.352"/>
<proteinExistence type="predicted"/>
<dbReference type="EMBL" id="LDTC01000116">
    <property type="protein sequence ID" value="KTW09876.1"/>
    <property type="molecule type" value="Genomic_DNA"/>
</dbReference>
<gene>
    <name evidence="1" type="ORF">NS258_14265</name>
</gene>
<evidence type="ECO:0008006" key="3">
    <source>
        <dbReference type="Google" id="ProtNLM"/>
    </source>
</evidence>